<dbReference type="HOGENOM" id="CLU_876181_0_0_10"/>
<organism evidence="1 2">
    <name type="scientific">Parabacteroides goldsteinii DSM 19448 = WAL 12034</name>
    <dbReference type="NCBI Taxonomy" id="927665"/>
    <lineage>
        <taxon>Bacteria</taxon>
        <taxon>Pseudomonadati</taxon>
        <taxon>Bacteroidota</taxon>
        <taxon>Bacteroidia</taxon>
        <taxon>Bacteroidales</taxon>
        <taxon>Tannerellaceae</taxon>
        <taxon>Parabacteroides</taxon>
    </lineage>
</organism>
<proteinExistence type="predicted"/>
<dbReference type="EMBL" id="AQHV01000016">
    <property type="protein sequence ID" value="KKB50300.1"/>
    <property type="molecule type" value="Genomic_DNA"/>
</dbReference>
<accession>A0A0F5IYN6</accession>
<evidence type="ECO:0000313" key="2">
    <source>
        <dbReference type="Proteomes" id="UP000033047"/>
    </source>
</evidence>
<gene>
    <name evidence="1" type="ORF">HMPREF1535_03649</name>
</gene>
<protein>
    <submittedName>
        <fullName evidence="1">Uncharacterized protein</fullName>
    </submittedName>
</protein>
<dbReference type="AlphaFoldDB" id="A0A0F5IYN6"/>
<dbReference type="PATRIC" id="fig|927665.4.peg.3755"/>
<sequence>MLFESQKKADNFIEFNKSEIEENNRYAPCRSYYCPFCAGWHVTHHQNFDESRIEDIDTVIENYKNCSAVKLILPTTEQNVEDILDEVKKVMKEGDYEACGRLLRCVKNLIETFKNKGKPTNRQINIIERYVRYDMKVNVHLGIFDVEDDDLVISRANRLIDELHRALKTNETKDIENTLALCQKVYDDHIGEPERIKHLGDKLCVVHTILACRKGVEAVMELKEIDTRVLIRFLQDKFKELELNYTYQEYSYCAMTVQTLFKLYQLIADSKKYPDKIESIRMELYQWVEKLHQTLKQ</sequence>
<reference evidence="1 2" key="1">
    <citation type="submission" date="2013-04" db="EMBL/GenBank/DDBJ databases">
        <title>The Genome Sequence of Parabacteroides goldsteinii DSM 19448.</title>
        <authorList>
            <consortium name="The Broad Institute Genomics Platform"/>
            <person name="Earl A."/>
            <person name="Ward D."/>
            <person name="Feldgarden M."/>
            <person name="Gevers D."/>
            <person name="Martens E."/>
            <person name="Sakamoto M."/>
            <person name="Benno Y."/>
            <person name="Song Y."/>
            <person name="Liu C."/>
            <person name="Lee J."/>
            <person name="Bolanos M."/>
            <person name="Vaisanen M.L."/>
            <person name="Finegold S.M."/>
            <person name="Walker B."/>
            <person name="Young S."/>
            <person name="Zeng Q."/>
            <person name="Gargeya S."/>
            <person name="Fitzgerald M."/>
            <person name="Haas B."/>
            <person name="Abouelleil A."/>
            <person name="Allen A.W."/>
            <person name="Alvarado L."/>
            <person name="Arachchi H.M."/>
            <person name="Berlin A.M."/>
            <person name="Chapman S.B."/>
            <person name="Gainer-Dewar J."/>
            <person name="Goldberg J."/>
            <person name="Griggs A."/>
            <person name="Gujja S."/>
            <person name="Hansen M."/>
            <person name="Howarth C."/>
            <person name="Imamovic A."/>
            <person name="Ireland A."/>
            <person name="Larimer J."/>
            <person name="McCowan C."/>
            <person name="Murphy C."/>
            <person name="Pearson M."/>
            <person name="Poon T.W."/>
            <person name="Priest M."/>
            <person name="Roberts A."/>
            <person name="Saif S."/>
            <person name="Shea T."/>
            <person name="Sisk P."/>
            <person name="Sykes S."/>
            <person name="Wortman J."/>
            <person name="Nusbaum C."/>
            <person name="Birren B."/>
        </authorList>
    </citation>
    <scope>NUCLEOTIDE SEQUENCE [LARGE SCALE GENOMIC DNA]</scope>
    <source>
        <strain evidence="1 2">DSM 19448</strain>
    </source>
</reference>
<evidence type="ECO:0000313" key="1">
    <source>
        <dbReference type="EMBL" id="KKB50300.1"/>
    </source>
</evidence>
<name>A0A0F5IYN6_9BACT</name>
<comment type="caution">
    <text evidence="1">The sequence shown here is derived from an EMBL/GenBank/DDBJ whole genome shotgun (WGS) entry which is preliminary data.</text>
</comment>
<dbReference type="Proteomes" id="UP000033047">
    <property type="component" value="Unassembled WGS sequence"/>
</dbReference>